<name>A0A1A7C232_9BURK</name>
<dbReference type="OrthoDB" id="142078at2"/>
<dbReference type="PANTHER" id="PTHR12358">
    <property type="entry name" value="SPHINGOSINE KINASE"/>
    <property type="match status" value="1"/>
</dbReference>
<dbReference type="PROSITE" id="PS50146">
    <property type="entry name" value="DAGK"/>
    <property type="match status" value="1"/>
</dbReference>
<evidence type="ECO:0000313" key="3">
    <source>
        <dbReference type="Proteomes" id="UP000092713"/>
    </source>
</evidence>
<dbReference type="EMBL" id="LOCQ01000051">
    <property type="protein sequence ID" value="OBV39792.1"/>
    <property type="molecule type" value="Genomic_DNA"/>
</dbReference>
<keyword evidence="2" id="KW-0418">Kinase</keyword>
<dbReference type="InterPro" id="IPR001206">
    <property type="entry name" value="Diacylglycerol_kinase_cat_dom"/>
</dbReference>
<dbReference type="RefSeq" id="WP_065307448.1">
    <property type="nucleotide sequence ID" value="NZ_LOCQ01000051.1"/>
</dbReference>
<dbReference type="PANTHER" id="PTHR12358:SF54">
    <property type="entry name" value="SPHINGOSINE KINASE RELATED PROTEIN"/>
    <property type="match status" value="1"/>
</dbReference>
<dbReference type="SUPFAM" id="SSF111331">
    <property type="entry name" value="NAD kinase/diacylglycerol kinase-like"/>
    <property type="match status" value="1"/>
</dbReference>
<dbReference type="Proteomes" id="UP000092713">
    <property type="component" value="Unassembled WGS sequence"/>
</dbReference>
<feature type="domain" description="DAGKc" evidence="1">
    <location>
        <begin position="5"/>
        <end position="139"/>
    </location>
</feature>
<dbReference type="InterPro" id="IPR050187">
    <property type="entry name" value="Lipid_Phosphate_FormReg"/>
</dbReference>
<dbReference type="STRING" id="1747903.ASR47_101214"/>
<dbReference type="InterPro" id="IPR016064">
    <property type="entry name" value="NAD/diacylglycerol_kinase_sf"/>
</dbReference>
<organism evidence="2 3">
    <name type="scientific">Janthinobacterium psychrotolerans</name>
    <dbReference type="NCBI Taxonomy" id="1747903"/>
    <lineage>
        <taxon>Bacteria</taxon>
        <taxon>Pseudomonadati</taxon>
        <taxon>Pseudomonadota</taxon>
        <taxon>Betaproteobacteria</taxon>
        <taxon>Burkholderiales</taxon>
        <taxon>Oxalobacteraceae</taxon>
        <taxon>Janthinobacterium</taxon>
    </lineage>
</organism>
<accession>A0A1A7C232</accession>
<sequence>MPTTTVAPDATFFIALNAGSGHDETEERRSTIESVLGAAGRRFQLTMIDQPDTIDEVAAQLARQAADAGGVLVAAGGDGTINAVARQAINHGCAFGVLPQGTFNYFGRTHGIPEDLSEAVHALLASRLHPVQVGMVNERVFLVNASIGLYPKMLEEREVDKKQFGRSRFVAALSALKTILSPHRRLRLVLNLDGKLQRMRTATFFVGNNRLQMEQVGIPPLSAALEDGHLAAVAPRTKGKLGMLWLMLHGALGQLGRLNQADQLATFSFKRMQVKVKTLSRRRKIKVATDGEVSYMSNPLEFRVLDEQLLLLKPDPAPVSAPQTGPLPACAPGLVDIR</sequence>
<dbReference type="InterPro" id="IPR017438">
    <property type="entry name" value="ATP-NAD_kinase_N"/>
</dbReference>
<gene>
    <name evidence="2" type="ORF">ASR47_101214</name>
</gene>
<dbReference type="SMART" id="SM00046">
    <property type="entry name" value="DAGKc"/>
    <property type="match status" value="1"/>
</dbReference>
<reference evidence="2 3" key="1">
    <citation type="submission" date="2016-04" db="EMBL/GenBank/DDBJ databases">
        <title>Draft genome sequence of Janthinobacterium psychrotolerans sp. nov., isolated from freshwater sediments in Denmark.</title>
        <authorList>
            <person name="Gong X."/>
            <person name="Skrivergaard S."/>
            <person name="Korsgaard B.S."/>
            <person name="Schreiber L."/>
            <person name="Marshall I.P."/>
            <person name="Finster K."/>
            <person name="Schramm A."/>
        </authorList>
    </citation>
    <scope>NUCLEOTIDE SEQUENCE [LARGE SCALE GENOMIC DNA]</scope>
    <source>
        <strain evidence="2 3">S3-2</strain>
    </source>
</reference>
<keyword evidence="2" id="KW-0808">Transferase</keyword>
<evidence type="ECO:0000259" key="1">
    <source>
        <dbReference type="PROSITE" id="PS50146"/>
    </source>
</evidence>
<dbReference type="PATRIC" id="fig|1747903.4.peg.3406"/>
<dbReference type="Pfam" id="PF00781">
    <property type="entry name" value="DAGK_cat"/>
    <property type="match status" value="1"/>
</dbReference>
<protein>
    <submittedName>
        <fullName evidence="2">Diacylglycerol kinase family enzyme</fullName>
    </submittedName>
</protein>
<proteinExistence type="predicted"/>
<dbReference type="AlphaFoldDB" id="A0A1A7C232"/>
<dbReference type="GO" id="GO:0016301">
    <property type="term" value="F:kinase activity"/>
    <property type="evidence" value="ECO:0007669"/>
    <property type="project" value="UniProtKB-KW"/>
</dbReference>
<keyword evidence="3" id="KW-1185">Reference proteome</keyword>
<evidence type="ECO:0000313" key="2">
    <source>
        <dbReference type="EMBL" id="OBV39792.1"/>
    </source>
</evidence>
<dbReference type="Gene3D" id="2.60.200.40">
    <property type="match status" value="1"/>
</dbReference>
<dbReference type="Gene3D" id="3.40.50.10330">
    <property type="entry name" value="Probable inorganic polyphosphate/atp-NAD kinase, domain 1"/>
    <property type="match status" value="1"/>
</dbReference>
<comment type="caution">
    <text evidence="2">The sequence shown here is derived from an EMBL/GenBank/DDBJ whole genome shotgun (WGS) entry which is preliminary data.</text>
</comment>